<proteinExistence type="predicted"/>
<dbReference type="AlphaFoldDB" id="L0A9K3"/>
<accession>L0A9K3</accession>
<dbReference type="Proteomes" id="UP000010467">
    <property type="component" value="Plasmid pDEIPE02"/>
</dbReference>
<protein>
    <recommendedName>
        <fullName evidence="3">PRC-barrel domain-containing protein</fullName>
    </recommendedName>
</protein>
<evidence type="ECO:0008006" key="3">
    <source>
        <dbReference type="Google" id="ProtNLM"/>
    </source>
</evidence>
<dbReference type="HOGENOM" id="CLU_1508240_0_0_0"/>
<dbReference type="KEGG" id="dpd:Deipe_4395"/>
<dbReference type="SUPFAM" id="SSF50346">
    <property type="entry name" value="PRC-barrel domain"/>
    <property type="match status" value="1"/>
</dbReference>
<name>L0A9K3_DEIPD</name>
<sequence length="178" mass="19059">MPRLRATTLIGLPVTCPDGTCLGQVTQVFFNPATTAVMILQLTGEHHEQLVLPFEAIYELSPAAVVVTSADDPAPVSAFPQAAALVAQQRPFQEIEVHIKGVSACTRIRDVEFDANSGEVLSYEVAAVATSGERFMVVPASSVRLNGNNADIYGDVAALLNDVLFLKPDTWQAHDDVP</sequence>
<organism evidence="1 2">
    <name type="scientific">Deinococcus peraridilitoris (strain DSM 19664 / LMG 22246 / CIP 109416 / KR-200)</name>
    <dbReference type="NCBI Taxonomy" id="937777"/>
    <lineage>
        <taxon>Bacteria</taxon>
        <taxon>Thermotogati</taxon>
        <taxon>Deinococcota</taxon>
        <taxon>Deinococci</taxon>
        <taxon>Deinococcales</taxon>
        <taxon>Deinococcaceae</taxon>
        <taxon>Deinococcus</taxon>
    </lineage>
</organism>
<dbReference type="InterPro" id="IPR011033">
    <property type="entry name" value="PRC_barrel-like_sf"/>
</dbReference>
<reference evidence="2" key="1">
    <citation type="submission" date="2012-03" db="EMBL/GenBank/DDBJ databases">
        <title>Complete sequence of plasmid 2 of Deinococcus peraridilitoris DSM 19664.</title>
        <authorList>
            <person name="Lucas S."/>
            <person name="Copeland A."/>
            <person name="Lapidus A."/>
            <person name="Glavina del Rio T."/>
            <person name="Dalin E."/>
            <person name="Tice H."/>
            <person name="Bruce D."/>
            <person name="Goodwin L."/>
            <person name="Pitluck S."/>
            <person name="Peters L."/>
            <person name="Mikhailova N."/>
            <person name="Lu M."/>
            <person name="Kyrpides N."/>
            <person name="Mavromatis K."/>
            <person name="Ivanova N."/>
            <person name="Brettin T."/>
            <person name="Detter J.C."/>
            <person name="Han C."/>
            <person name="Larimer F."/>
            <person name="Land M."/>
            <person name="Hauser L."/>
            <person name="Markowitz V."/>
            <person name="Cheng J.-F."/>
            <person name="Hugenholtz P."/>
            <person name="Woyke T."/>
            <person name="Wu D."/>
            <person name="Pukall R."/>
            <person name="Steenblock K."/>
            <person name="Brambilla E."/>
            <person name="Klenk H.-P."/>
            <person name="Eisen J.A."/>
        </authorList>
    </citation>
    <scope>NUCLEOTIDE SEQUENCE [LARGE SCALE GENOMIC DNA]</scope>
    <source>
        <strain evidence="2">DSM 19664 / LMG 22246 / CIP 109416 / KR-200</strain>
        <plasmid evidence="2">Plasmid pDEIPE02</plasmid>
    </source>
</reference>
<dbReference type="PATRIC" id="fig|937777.3.peg.4429"/>
<evidence type="ECO:0000313" key="1">
    <source>
        <dbReference type="EMBL" id="AFZ69730.1"/>
    </source>
</evidence>
<gene>
    <name evidence="1" type="ordered locus">Deipe_4395</name>
</gene>
<keyword evidence="2" id="KW-1185">Reference proteome</keyword>
<evidence type="ECO:0000313" key="2">
    <source>
        <dbReference type="Proteomes" id="UP000010467"/>
    </source>
</evidence>
<keyword evidence="1" id="KW-0614">Plasmid</keyword>
<dbReference type="EMBL" id="CP003384">
    <property type="protein sequence ID" value="AFZ69730.1"/>
    <property type="molecule type" value="Genomic_DNA"/>
</dbReference>
<geneLocation type="plasmid" evidence="1 2">
    <name>pDEIPE02</name>
</geneLocation>